<dbReference type="Proteomes" id="UP000008066">
    <property type="component" value="Unassembled WGS sequence"/>
</dbReference>
<evidence type="ECO:0000313" key="3">
    <source>
        <dbReference type="EMBL" id="EGS19800.1"/>
    </source>
</evidence>
<evidence type="ECO:0008006" key="5">
    <source>
        <dbReference type="Google" id="ProtNLM"/>
    </source>
</evidence>
<feature type="compositionally biased region" description="Low complexity" evidence="1">
    <location>
        <begin position="151"/>
        <end position="163"/>
    </location>
</feature>
<evidence type="ECO:0000313" key="4">
    <source>
        <dbReference type="Proteomes" id="UP000008066"/>
    </source>
</evidence>
<evidence type="ECO:0000256" key="1">
    <source>
        <dbReference type="SAM" id="MobiDB-lite"/>
    </source>
</evidence>
<dbReference type="InterPro" id="IPR029063">
    <property type="entry name" value="SAM-dependent_MTases_sf"/>
</dbReference>
<dbReference type="Gene3D" id="3.40.50.150">
    <property type="entry name" value="Vaccinia Virus protein VP39"/>
    <property type="match status" value="1"/>
</dbReference>
<dbReference type="PANTHER" id="PTHR42912:SF83">
    <property type="entry name" value="METHYLTRANSFERASE TYPE 11 DOMAIN-CONTAINING PROTEIN"/>
    <property type="match status" value="1"/>
</dbReference>
<dbReference type="PANTHER" id="PTHR42912">
    <property type="entry name" value="METHYLTRANSFERASE"/>
    <property type="match status" value="1"/>
</dbReference>
<keyword evidence="2" id="KW-0472">Membrane</keyword>
<proteinExistence type="predicted"/>
<keyword evidence="4" id="KW-1185">Reference proteome</keyword>
<feature type="compositionally biased region" description="Polar residues" evidence="1">
    <location>
        <begin position="73"/>
        <end position="83"/>
    </location>
</feature>
<sequence length="495" mass="54425">MKPQRCWGRLTRLQRLGCSPLCFRPAPRLNISPNHSPKYPARFNGTTNVTGPFKGTDILQRGARIRVQPRAQVASSTGTSSFAPQGGQGPQTKAQSLDVLLQERKWPLIGAGFMALGIGLYVSIVITSSLKKDREEKQTLQTQKPVRTPCTCTSSLPSLQPTPSGLPAILQDPTISPAARHTSAISFDRGLDLPEWLTGIKKLRKAIGATVRGHVLEVAVGTGRNIAHYDWSEVVIPPGEDPVAREQRQQEKIRKLLDKHLLGRDDGSLSSGELMSVREYKERGIGSLDGELLSFTGVDVSGGMLAVARDRVRENVPGLSKVMRRRRAEPMPELGPEHTESEVVVNALDNRIRLVLADALHDLPAPAARDERTGKVPEKYDTIVQTFGLCSVSDPSALLAKMAAKVQPDTGRIILLEHGRGWWDWVNGLLDKYAPSHFEKYGCWWNRDIEKLVRDAAEVVPGLEVVSLTRPLVFQAGTTLLIELKVSSQKARKAQ</sequence>
<dbReference type="AlphaFoldDB" id="G0SAM8"/>
<name>G0SAM8_CHATD</name>
<dbReference type="InterPro" id="IPR050508">
    <property type="entry name" value="Methyltransf_Superfamily"/>
</dbReference>
<dbReference type="HOGENOM" id="CLU_037990_3_1_1"/>
<dbReference type="OrthoDB" id="416496at2759"/>
<feature type="transmembrane region" description="Helical" evidence="2">
    <location>
        <begin position="106"/>
        <end position="126"/>
    </location>
</feature>
<evidence type="ECO:0000256" key="2">
    <source>
        <dbReference type="SAM" id="Phobius"/>
    </source>
</evidence>
<dbReference type="SUPFAM" id="SSF53335">
    <property type="entry name" value="S-adenosyl-L-methionine-dependent methyltransferases"/>
    <property type="match status" value="1"/>
</dbReference>
<accession>G0SAM8</accession>
<dbReference type="EMBL" id="GL988043">
    <property type="protein sequence ID" value="EGS19800.1"/>
    <property type="molecule type" value="Genomic_DNA"/>
</dbReference>
<feature type="region of interest" description="Disordered" evidence="1">
    <location>
        <begin position="71"/>
        <end position="94"/>
    </location>
</feature>
<organism evidence="4">
    <name type="scientific">Chaetomium thermophilum (strain DSM 1495 / CBS 144.50 / IMI 039719)</name>
    <name type="common">Thermochaetoides thermophila</name>
    <dbReference type="NCBI Taxonomy" id="759272"/>
    <lineage>
        <taxon>Eukaryota</taxon>
        <taxon>Fungi</taxon>
        <taxon>Dikarya</taxon>
        <taxon>Ascomycota</taxon>
        <taxon>Pezizomycotina</taxon>
        <taxon>Sordariomycetes</taxon>
        <taxon>Sordariomycetidae</taxon>
        <taxon>Sordariales</taxon>
        <taxon>Chaetomiaceae</taxon>
        <taxon>Thermochaetoides</taxon>
    </lineage>
</organism>
<dbReference type="KEGG" id="cthr:CTHT_0042840"/>
<gene>
    <name evidence="3" type="ORF">CTHT_0042840</name>
</gene>
<feature type="region of interest" description="Disordered" evidence="1">
    <location>
        <begin position="136"/>
        <end position="163"/>
    </location>
</feature>
<reference evidence="3 4" key="1">
    <citation type="journal article" date="2011" name="Cell">
        <title>Insight into structure and assembly of the nuclear pore complex by utilizing the genome of a eukaryotic thermophile.</title>
        <authorList>
            <person name="Amlacher S."/>
            <person name="Sarges P."/>
            <person name="Flemming D."/>
            <person name="van Noort V."/>
            <person name="Kunze R."/>
            <person name="Devos D.P."/>
            <person name="Arumugam M."/>
            <person name="Bork P."/>
            <person name="Hurt E."/>
        </authorList>
    </citation>
    <scope>NUCLEOTIDE SEQUENCE [LARGE SCALE GENOMIC DNA]</scope>
    <source>
        <strain evidence="4">DSM 1495 / CBS 144.50 / IMI 039719</strain>
    </source>
</reference>
<dbReference type="GO" id="GO:0008168">
    <property type="term" value="F:methyltransferase activity"/>
    <property type="evidence" value="ECO:0007669"/>
    <property type="project" value="TreeGrafter"/>
</dbReference>
<protein>
    <recommendedName>
        <fullName evidence="5">Methyltransferase-like protein</fullName>
    </recommendedName>
</protein>
<dbReference type="RefSeq" id="XP_006694685.1">
    <property type="nucleotide sequence ID" value="XM_006694622.1"/>
</dbReference>
<dbReference type="eggNOG" id="KOG4300">
    <property type="taxonomic scope" value="Eukaryota"/>
</dbReference>
<keyword evidence="2" id="KW-0812">Transmembrane</keyword>
<keyword evidence="2" id="KW-1133">Transmembrane helix</keyword>
<dbReference type="OMA" id="CPRICSY"/>
<dbReference type="GeneID" id="18258322"/>